<name>A0A1Q4H585_9MYCO</name>
<organism evidence="2 3">
    <name type="scientific">Mycolicibacterium diernhoferi</name>
    <dbReference type="NCBI Taxonomy" id="1801"/>
    <lineage>
        <taxon>Bacteria</taxon>
        <taxon>Bacillati</taxon>
        <taxon>Actinomycetota</taxon>
        <taxon>Actinomycetes</taxon>
        <taxon>Mycobacteriales</taxon>
        <taxon>Mycobacteriaceae</taxon>
        <taxon>Mycolicibacterium</taxon>
    </lineage>
</organism>
<proteinExistence type="predicted"/>
<comment type="caution">
    <text evidence="2">The sequence shown here is derived from an EMBL/GenBank/DDBJ whole genome shotgun (WGS) entry which is preliminary data.</text>
</comment>
<evidence type="ECO:0000313" key="3">
    <source>
        <dbReference type="Proteomes" id="UP000220340"/>
    </source>
</evidence>
<dbReference type="Proteomes" id="UP000220340">
    <property type="component" value="Unassembled WGS sequence"/>
</dbReference>
<feature type="compositionally biased region" description="Low complexity" evidence="1">
    <location>
        <begin position="309"/>
        <end position="346"/>
    </location>
</feature>
<accession>A0A1Q4H585</accession>
<protein>
    <recommendedName>
        <fullName evidence="4">PE-PGRS family protein</fullName>
    </recommendedName>
</protein>
<evidence type="ECO:0008006" key="4">
    <source>
        <dbReference type="Google" id="ProtNLM"/>
    </source>
</evidence>
<dbReference type="EMBL" id="PDCR01000028">
    <property type="protein sequence ID" value="PEG52661.1"/>
    <property type="molecule type" value="Genomic_DNA"/>
</dbReference>
<keyword evidence="3" id="KW-1185">Reference proteome</keyword>
<evidence type="ECO:0000256" key="1">
    <source>
        <dbReference type="SAM" id="MobiDB-lite"/>
    </source>
</evidence>
<evidence type="ECO:0000313" key="2">
    <source>
        <dbReference type="EMBL" id="PEG52661.1"/>
    </source>
</evidence>
<sequence>MQLSMKPYITAGVALVGASVIAVTPIAPHPDLSPPPAVALTTSIENPITVFKPVVIEAGEWLNQTIRSEIADPLPILRQILANQRYTVDQLAQAIRAGGAAIGELVEGLPAALKEAGSLIGQGKINAAIDSLLLSGLNPIMNLIYGVWTPLQPMLERPFKVGQAMVPALFDVGLSVVLATVASTVGIGFDTGSTPLVQQIVISTKAVLASLTSLNPAKIINAVQNGIADVLSNIVLHAEEFTTGTVPFIRMMLVNALKAGQPASVNRTANLAASVATVPDADAPTLTISLPGAEADAGVPTVTPVSNTDAPAEAPAAEVPAEAPVAEAPAEVPAAEAPAEAPVAEAPADDTEAVAEPTEEAEIEEPEEAAPVATRPSLKKAASGKSSPKRAGNPRAAA</sequence>
<gene>
    <name evidence="2" type="ORF">CRI78_20175</name>
</gene>
<feature type="compositionally biased region" description="Acidic residues" evidence="1">
    <location>
        <begin position="347"/>
        <end position="368"/>
    </location>
</feature>
<dbReference type="AlphaFoldDB" id="A0A1Q4H585"/>
<reference evidence="2 3" key="1">
    <citation type="submission" date="2017-10" db="EMBL/GenBank/DDBJ databases">
        <title>The new phylogeny of genus Mycobacterium.</title>
        <authorList>
            <person name="Tortoli E."/>
            <person name="Trovato A."/>
            <person name="Cirillo D.M."/>
        </authorList>
    </citation>
    <scope>NUCLEOTIDE SEQUENCE [LARGE SCALE GENOMIC DNA]</scope>
    <source>
        <strain evidence="2 3">IP141170001</strain>
    </source>
</reference>
<feature type="region of interest" description="Disordered" evidence="1">
    <location>
        <begin position="292"/>
        <end position="398"/>
    </location>
</feature>